<dbReference type="EMBL" id="KI964004">
    <property type="protein sequence ID" value="EUC44469.1"/>
    <property type="molecule type" value="Genomic_DNA"/>
</dbReference>
<reference evidence="1 2" key="1">
    <citation type="journal article" date="2013" name="PLoS Genet.">
        <title>Comparative genome structure, secondary metabolite, and effector coding capacity across Cochliobolus pathogens.</title>
        <authorList>
            <person name="Condon B.J."/>
            <person name="Leng Y."/>
            <person name="Wu D."/>
            <person name="Bushley K.E."/>
            <person name="Ohm R.A."/>
            <person name="Otillar R."/>
            <person name="Martin J."/>
            <person name="Schackwitz W."/>
            <person name="Grimwood J."/>
            <person name="MohdZainudin N."/>
            <person name="Xue C."/>
            <person name="Wang R."/>
            <person name="Manning V.A."/>
            <person name="Dhillon B."/>
            <person name="Tu Z.J."/>
            <person name="Steffenson B.J."/>
            <person name="Salamov A."/>
            <person name="Sun H."/>
            <person name="Lowry S."/>
            <person name="LaButti K."/>
            <person name="Han J."/>
            <person name="Copeland A."/>
            <person name="Lindquist E."/>
            <person name="Barry K."/>
            <person name="Schmutz J."/>
            <person name="Baker S.E."/>
            <person name="Ciuffetti L.M."/>
            <person name="Grigoriev I.V."/>
            <person name="Zhong S."/>
            <person name="Turgeon B.G."/>
        </authorList>
    </citation>
    <scope>NUCLEOTIDE SEQUENCE [LARGE SCALE GENOMIC DNA]</scope>
    <source>
        <strain evidence="1 2">ATCC 44560</strain>
    </source>
</reference>
<protein>
    <recommendedName>
        <fullName evidence="3">F-box domain-containing protein</fullName>
    </recommendedName>
</protein>
<keyword evidence="2" id="KW-1185">Reference proteome</keyword>
<dbReference type="Proteomes" id="UP000054032">
    <property type="component" value="Unassembled WGS sequence"/>
</dbReference>
<evidence type="ECO:0008006" key="3">
    <source>
        <dbReference type="Google" id="ProtNLM"/>
    </source>
</evidence>
<proteinExistence type="predicted"/>
<gene>
    <name evidence="1" type="ORF">COCMIDRAFT_37739</name>
</gene>
<dbReference type="OrthoDB" id="3692903at2759"/>
<dbReference type="RefSeq" id="XP_007689036.1">
    <property type="nucleotide sequence ID" value="XM_007690846.1"/>
</dbReference>
<dbReference type="KEGG" id="bor:COCMIDRAFT_37739"/>
<evidence type="ECO:0000313" key="1">
    <source>
        <dbReference type="EMBL" id="EUC44469.1"/>
    </source>
</evidence>
<organism evidence="1 2">
    <name type="scientific">Bipolaris oryzae ATCC 44560</name>
    <dbReference type="NCBI Taxonomy" id="930090"/>
    <lineage>
        <taxon>Eukaryota</taxon>
        <taxon>Fungi</taxon>
        <taxon>Dikarya</taxon>
        <taxon>Ascomycota</taxon>
        <taxon>Pezizomycotina</taxon>
        <taxon>Dothideomycetes</taxon>
        <taxon>Pleosporomycetidae</taxon>
        <taxon>Pleosporales</taxon>
        <taxon>Pleosporineae</taxon>
        <taxon>Pleosporaceae</taxon>
        <taxon>Bipolaris</taxon>
    </lineage>
</organism>
<name>W6ZAB3_COCMI</name>
<dbReference type="PANTHER" id="PTHR42085:SF2">
    <property type="entry name" value="F-BOX DOMAIN-CONTAINING PROTEIN"/>
    <property type="match status" value="1"/>
</dbReference>
<accession>W6ZAB3</accession>
<dbReference type="GeneID" id="19123314"/>
<dbReference type="PANTHER" id="PTHR42085">
    <property type="entry name" value="F-BOX DOMAIN-CONTAINING PROTEIN"/>
    <property type="match status" value="1"/>
</dbReference>
<evidence type="ECO:0000313" key="2">
    <source>
        <dbReference type="Proteomes" id="UP000054032"/>
    </source>
</evidence>
<dbReference type="AlphaFoldDB" id="W6ZAB3"/>
<dbReference type="InterPro" id="IPR038883">
    <property type="entry name" value="AN11006-like"/>
</dbReference>
<sequence length="262" mass="30948">MATPPTGLLKLPLELRQQIYHYVLVPTLQTRTIIISITCGNYTKKLHGLEPIQSIIFTNRLINHETLHYYFTHFIFYLHNSFYSIMDLMSEFYLRIGKQNRMRVRYIVIPRFSVDTPFFRGGYWCTTSAQERNGKYEGLVRDMELAFRMLRHFRALEEVQFGLYFSEVSRDKGIRPWVRRDDDGEGKEQTWDSYIMGVFGEAKKVWPTEKIGIWWDRLPEGLSNAESLRLQEYGLQQLQAKAAPTRVELVEAPLEIIGDFRF</sequence>
<dbReference type="HOGENOM" id="CLU_1061692_0_0_1"/>